<sequence>MAEVMQALGAMGELIGQRIRNQNAAAAATVEAPPVVPPAVPPMDVPPLAVVEDRKAQKMVEQVVPAVYQLEGNAGTWWRVVKDRVFPEGTVPVWDTFVEAFNNKYFSRTAREQKMAEFFRLRQNQMTVDQYEAKFSELSKYAPRLIEDPEDRARRFGDGLKPEIKSVLAPFNLQDYDDLYERAPIVERDLGERTAASGSRFTSSNRFEKRQGKKPMYGGGHHIPPNRRGAINKPVFRQSDVCNPCHRETWTRSVPV</sequence>
<feature type="domain" description="Retrotransposon gag" evidence="2">
    <location>
        <begin position="66"/>
        <end position="162"/>
    </location>
</feature>
<dbReference type="RefSeq" id="XP_048132209.1">
    <property type="nucleotide sequence ID" value="XM_048276252.1"/>
</dbReference>
<accession>A0ABM3H6I4</accession>
<feature type="compositionally biased region" description="Polar residues" evidence="1">
    <location>
        <begin position="196"/>
        <end position="205"/>
    </location>
</feature>
<dbReference type="PANTHER" id="PTHR34482:SF49">
    <property type="entry name" value="RETROTRANSPOSON GAG DOMAIN-CONTAINING PROTEIN"/>
    <property type="match status" value="1"/>
</dbReference>
<dbReference type="PANTHER" id="PTHR34482">
    <property type="entry name" value="DNA DAMAGE-INDUCIBLE PROTEIN 1-LIKE"/>
    <property type="match status" value="1"/>
</dbReference>
<dbReference type="Proteomes" id="UP000827889">
    <property type="component" value="Chromosome 3"/>
</dbReference>
<protein>
    <submittedName>
        <fullName evidence="4">Uncharacterized protein LOC125314295</fullName>
    </submittedName>
</protein>
<reference evidence="4" key="1">
    <citation type="submission" date="2025-08" db="UniProtKB">
        <authorList>
            <consortium name="RefSeq"/>
        </authorList>
    </citation>
    <scope>IDENTIFICATION</scope>
    <source>
        <tissue evidence="4">Leaf</tissue>
    </source>
</reference>
<organism evidence="3 4">
    <name type="scientific">Rhodamnia argentea</name>
    <dbReference type="NCBI Taxonomy" id="178133"/>
    <lineage>
        <taxon>Eukaryota</taxon>
        <taxon>Viridiplantae</taxon>
        <taxon>Streptophyta</taxon>
        <taxon>Embryophyta</taxon>
        <taxon>Tracheophyta</taxon>
        <taxon>Spermatophyta</taxon>
        <taxon>Magnoliopsida</taxon>
        <taxon>eudicotyledons</taxon>
        <taxon>Gunneridae</taxon>
        <taxon>Pentapetalae</taxon>
        <taxon>rosids</taxon>
        <taxon>malvids</taxon>
        <taxon>Myrtales</taxon>
        <taxon>Myrtaceae</taxon>
        <taxon>Myrtoideae</taxon>
        <taxon>Myrteae</taxon>
        <taxon>Australasian group</taxon>
        <taxon>Rhodamnia</taxon>
    </lineage>
</organism>
<evidence type="ECO:0000259" key="2">
    <source>
        <dbReference type="Pfam" id="PF03732"/>
    </source>
</evidence>
<dbReference type="GeneID" id="125314295"/>
<proteinExistence type="predicted"/>
<dbReference type="InterPro" id="IPR005162">
    <property type="entry name" value="Retrotrans_gag_dom"/>
</dbReference>
<dbReference type="Pfam" id="PF03732">
    <property type="entry name" value="Retrotrans_gag"/>
    <property type="match status" value="1"/>
</dbReference>
<keyword evidence="3" id="KW-1185">Reference proteome</keyword>
<gene>
    <name evidence="4" type="primary">LOC125314295</name>
</gene>
<feature type="region of interest" description="Disordered" evidence="1">
    <location>
        <begin position="194"/>
        <end position="228"/>
    </location>
</feature>
<evidence type="ECO:0000313" key="3">
    <source>
        <dbReference type="Proteomes" id="UP000827889"/>
    </source>
</evidence>
<evidence type="ECO:0000256" key="1">
    <source>
        <dbReference type="SAM" id="MobiDB-lite"/>
    </source>
</evidence>
<name>A0ABM3H6I4_9MYRT</name>
<evidence type="ECO:0000313" key="4">
    <source>
        <dbReference type="RefSeq" id="XP_048132209.1"/>
    </source>
</evidence>